<evidence type="ECO:0000313" key="2">
    <source>
        <dbReference type="Proteomes" id="UP000185596"/>
    </source>
</evidence>
<dbReference type="STRING" id="1912961.BU204_11010"/>
<evidence type="ECO:0000313" key="1">
    <source>
        <dbReference type="EMBL" id="OLF17468.1"/>
    </source>
</evidence>
<sequence>MNRSPQITPALPLFPRTLADALLAEDHAEDTGWLEPLDRMTCRVHRRWARDCPARHRRAS</sequence>
<proteinExistence type="predicted"/>
<gene>
    <name evidence="1" type="ORF">BU204_11010</name>
</gene>
<dbReference type="AlphaFoldDB" id="A0A1Q8CSY0"/>
<keyword evidence="2" id="KW-1185">Reference proteome</keyword>
<dbReference type="Proteomes" id="UP000185596">
    <property type="component" value="Unassembled WGS sequence"/>
</dbReference>
<accession>A0A1Q8CSY0</accession>
<dbReference type="EMBL" id="MSIE01000016">
    <property type="protein sequence ID" value="OLF17468.1"/>
    <property type="molecule type" value="Genomic_DNA"/>
</dbReference>
<comment type="caution">
    <text evidence="1">The sequence shown here is derived from an EMBL/GenBank/DDBJ whole genome shotgun (WGS) entry which is preliminary data.</text>
</comment>
<protein>
    <submittedName>
        <fullName evidence="1">Uncharacterized protein</fullName>
    </submittedName>
</protein>
<reference evidence="1 2" key="1">
    <citation type="submission" date="2016-12" db="EMBL/GenBank/DDBJ databases">
        <title>The draft genome sequence of Actinophytocola sp. 11-183.</title>
        <authorList>
            <person name="Wang W."/>
            <person name="Yuan L."/>
        </authorList>
    </citation>
    <scope>NUCLEOTIDE SEQUENCE [LARGE SCALE GENOMIC DNA]</scope>
    <source>
        <strain evidence="1 2">11-183</strain>
    </source>
</reference>
<organism evidence="1 2">
    <name type="scientific">Actinophytocola xanthii</name>
    <dbReference type="NCBI Taxonomy" id="1912961"/>
    <lineage>
        <taxon>Bacteria</taxon>
        <taxon>Bacillati</taxon>
        <taxon>Actinomycetota</taxon>
        <taxon>Actinomycetes</taxon>
        <taxon>Pseudonocardiales</taxon>
        <taxon>Pseudonocardiaceae</taxon>
    </lineage>
</organism>
<dbReference type="RefSeq" id="WP_075125519.1">
    <property type="nucleotide sequence ID" value="NZ_MSIE01000016.1"/>
</dbReference>
<name>A0A1Q8CSY0_9PSEU</name>